<dbReference type="Gene3D" id="3.40.50.1820">
    <property type="entry name" value="alpha/beta hydrolase"/>
    <property type="match status" value="1"/>
</dbReference>
<dbReference type="GO" id="GO:0017171">
    <property type="term" value="F:serine hydrolase activity"/>
    <property type="evidence" value="ECO:0007669"/>
    <property type="project" value="TreeGrafter"/>
</dbReference>
<reference evidence="1" key="1">
    <citation type="submission" date="2020-04" db="EMBL/GenBank/DDBJ databases">
        <authorList>
            <person name="Neveu A P."/>
        </authorList>
    </citation>
    <scope>NUCLEOTIDE SEQUENCE</scope>
    <source>
        <tissue evidence="1">Whole embryo</tissue>
    </source>
</reference>
<organism evidence="1">
    <name type="scientific">Phallusia mammillata</name>
    <dbReference type="NCBI Taxonomy" id="59560"/>
    <lineage>
        <taxon>Eukaryota</taxon>
        <taxon>Metazoa</taxon>
        <taxon>Chordata</taxon>
        <taxon>Tunicata</taxon>
        <taxon>Ascidiacea</taxon>
        <taxon>Phlebobranchia</taxon>
        <taxon>Ascidiidae</taxon>
        <taxon>Phallusia</taxon>
    </lineage>
</organism>
<proteinExistence type="evidence at transcript level"/>
<name>A0A6F9DHV7_9ASCI</name>
<dbReference type="Pfam" id="PF05705">
    <property type="entry name" value="DUF829"/>
    <property type="match status" value="1"/>
</dbReference>
<dbReference type="SUPFAM" id="SSF53474">
    <property type="entry name" value="alpha/beta-Hydrolases"/>
    <property type="match status" value="1"/>
</dbReference>
<dbReference type="PANTHER" id="PTHR20908">
    <property type="entry name" value="LD15586P"/>
    <property type="match status" value="1"/>
</dbReference>
<dbReference type="InterPro" id="IPR029058">
    <property type="entry name" value="AB_hydrolase_fold"/>
</dbReference>
<evidence type="ECO:0000313" key="1">
    <source>
        <dbReference type="EMBL" id="CAB3263002.1"/>
    </source>
</evidence>
<dbReference type="PANTHER" id="PTHR20908:SF4">
    <property type="entry name" value="SI:DKEY-5I3.5"/>
    <property type="match status" value="1"/>
</dbReference>
<gene>
    <name evidence="1" type="primary">LOC100186401-002</name>
</gene>
<dbReference type="InterPro" id="IPR008547">
    <property type="entry name" value="DUF829_TMEM53"/>
</dbReference>
<protein>
    <submittedName>
        <fullName evidence="1">Uncharacterized protein LOC100186401</fullName>
    </submittedName>
</protein>
<sequence length="268" mass="30794">MYRAPLLHKLTGCGWNTLRICNISSQTNQRQNRPLVVLLPWLGATPRATEKYINLYNKLNCDVVSRKSTVKDFLWPIYGLKESQKFLHKVQKEMHSDDTPIFIHSMSIGSYFYALMLMCLEKEPQVFTQVSSNICCQVIDSPVVGTLNQMAFGVAQMITKSKIMHKILQSLIQAYFATTKPYTVKYYEQSIDAIQNRSPKVPAVFMSSLSDPMMVSHALKDFENAWVSRGIEVTVKMWENSEHAQHLRNHPDEYENVIQSLVNKALKQ</sequence>
<accession>A0A6F9DHV7</accession>
<dbReference type="EMBL" id="LR787140">
    <property type="protein sequence ID" value="CAB3263002.1"/>
    <property type="molecule type" value="mRNA"/>
</dbReference>
<dbReference type="AlphaFoldDB" id="A0A6F9DHV7"/>